<dbReference type="InterPro" id="IPR032466">
    <property type="entry name" value="Metal_Hydrolase"/>
</dbReference>
<comment type="caution">
    <text evidence="4">The sequence shown here is derived from an EMBL/GenBank/DDBJ whole genome shotgun (WGS) entry which is preliminary data.</text>
</comment>
<evidence type="ECO:0000259" key="3">
    <source>
        <dbReference type="Pfam" id="PF01979"/>
    </source>
</evidence>
<dbReference type="InterPro" id="IPR006680">
    <property type="entry name" value="Amidohydro-rel"/>
</dbReference>
<protein>
    <submittedName>
        <fullName evidence="4">Amidohydrolase family protein</fullName>
    </submittedName>
</protein>
<dbReference type="Pfam" id="PF01979">
    <property type="entry name" value="Amidohydro_1"/>
    <property type="match status" value="1"/>
</dbReference>
<dbReference type="SUPFAM" id="SSF51556">
    <property type="entry name" value="Metallo-dependent hydrolases"/>
    <property type="match status" value="1"/>
</dbReference>
<gene>
    <name evidence="4" type="ORF">GE300_14665</name>
</gene>
<dbReference type="PANTHER" id="PTHR43794">
    <property type="entry name" value="AMINOHYDROLASE SSNA-RELATED"/>
    <property type="match status" value="1"/>
</dbReference>
<proteinExistence type="inferred from homology"/>
<feature type="domain" description="Amidohydrolase-related" evidence="3">
    <location>
        <begin position="59"/>
        <end position="426"/>
    </location>
</feature>
<evidence type="ECO:0000256" key="2">
    <source>
        <dbReference type="ARBA" id="ARBA00022801"/>
    </source>
</evidence>
<evidence type="ECO:0000256" key="1">
    <source>
        <dbReference type="ARBA" id="ARBA00006745"/>
    </source>
</evidence>
<evidence type="ECO:0000313" key="5">
    <source>
        <dbReference type="Proteomes" id="UP000474957"/>
    </source>
</evidence>
<keyword evidence="2 4" id="KW-0378">Hydrolase</keyword>
<dbReference type="PANTHER" id="PTHR43794:SF11">
    <property type="entry name" value="AMIDOHYDROLASE-RELATED DOMAIN-CONTAINING PROTEIN"/>
    <property type="match status" value="1"/>
</dbReference>
<dbReference type="Gene3D" id="2.30.40.10">
    <property type="entry name" value="Urease, subunit C, domain 1"/>
    <property type="match status" value="1"/>
</dbReference>
<keyword evidence="5" id="KW-1185">Reference proteome</keyword>
<dbReference type="Gene3D" id="3.20.20.140">
    <property type="entry name" value="Metal-dependent hydrolases"/>
    <property type="match status" value="1"/>
</dbReference>
<dbReference type="Proteomes" id="UP000474957">
    <property type="component" value="Unassembled WGS sequence"/>
</dbReference>
<accession>A0A6L5Z4B1</accession>
<dbReference type="GO" id="GO:0016810">
    <property type="term" value="F:hydrolase activity, acting on carbon-nitrogen (but not peptide) bonds"/>
    <property type="evidence" value="ECO:0007669"/>
    <property type="project" value="InterPro"/>
</dbReference>
<dbReference type="AlphaFoldDB" id="A0A6L5Z4B1"/>
<organism evidence="4 5">
    <name type="scientific">Halovulum marinum</name>
    <dbReference type="NCBI Taxonomy" id="2662447"/>
    <lineage>
        <taxon>Bacteria</taxon>
        <taxon>Pseudomonadati</taxon>
        <taxon>Pseudomonadota</taxon>
        <taxon>Alphaproteobacteria</taxon>
        <taxon>Rhodobacterales</taxon>
        <taxon>Paracoccaceae</taxon>
        <taxon>Halovulum</taxon>
    </lineage>
</organism>
<name>A0A6L5Z4B1_9RHOB</name>
<comment type="similarity">
    <text evidence="1">Belongs to the metallo-dependent hydrolases superfamily. ATZ/TRZ family.</text>
</comment>
<reference evidence="4 5" key="1">
    <citation type="submission" date="2019-10" db="EMBL/GenBank/DDBJ databases">
        <title>Cognatihalovulum marinum gen. nov. sp. nov., a new member of the family Rhodobacteraceae isolated from deep seawater of the Northwest Indian Ocean.</title>
        <authorList>
            <person name="Ruan C."/>
            <person name="Wang J."/>
            <person name="Zheng X."/>
            <person name="Song L."/>
            <person name="Zhu Y."/>
            <person name="Huang Y."/>
            <person name="Lu Z."/>
            <person name="Du W."/>
            <person name="Huang L."/>
            <person name="Dai X."/>
        </authorList>
    </citation>
    <scope>NUCLEOTIDE SEQUENCE [LARGE SCALE GENOMIC DNA]</scope>
    <source>
        <strain evidence="4 5">2CG4</strain>
    </source>
</reference>
<dbReference type="SUPFAM" id="SSF51338">
    <property type="entry name" value="Composite domain of metallo-dependent hydrolases"/>
    <property type="match status" value="1"/>
</dbReference>
<dbReference type="EMBL" id="WIND01000013">
    <property type="protein sequence ID" value="MSU90844.1"/>
    <property type="molecule type" value="Genomic_DNA"/>
</dbReference>
<dbReference type="RefSeq" id="WP_154447406.1">
    <property type="nucleotide sequence ID" value="NZ_WIND01000013.1"/>
</dbReference>
<sequence>MTETTCIRAADWIIAWDEHKEAHTYLRGGDVAWTGDRLRQVGGRFDGLVDTEVDGSRLLVMPGLIDMHCHPTQTPIFRNFVEEWGNPRLFFSGRQAFRRNFIQDDRALAASARYALAEMAASGITTIFDLSHAYPGWLDILEESGLRVWVAPMFRSARWYAETGQQTLYDWADDGGAAAFSEAQMVMDAAEVHESGLFSAVVAPAQIDTCTEALLHDSIALAEETGRPLFTHGAQSYPEFHCMAQRHNMSPIEFMAEIGFLGEKTIIGHAVFTDEHPWILWPRNHDLKLLAETGSSIAHCPTVFIRDGTVLHHIGAYMDAGVNVTLGTDTHPQNMLEEIRVAELLARASSGPKHSSSTTRLFNAATINAAKLLGRDDLGRLAPGAKADLVTFNMDHPQMHPVRDPLRTIVHQAAERAIESVYVDGRSILSGGQPTRIDWQVAGRELTRQQARLAAEAGNIEEIVPLSLEMGQPRGA</sequence>
<evidence type="ECO:0000313" key="4">
    <source>
        <dbReference type="EMBL" id="MSU90844.1"/>
    </source>
</evidence>
<dbReference type="InterPro" id="IPR050287">
    <property type="entry name" value="MTA/SAH_deaminase"/>
</dbReference>
<dbReference type="InterPro" id="IPR011059">
    <property type="entry name" value="Metal-dep_hydrolase_composite"/>
</dbReference>